<keyword evidence="3" id="KW-1185">Reference proteome</keyword>
<dbReference type="AlphaFoldDB" id="A0A3M7Q4F9"/>
<feature type="compositionally biased region" description="Basic and acidic residues" evidence="1">
    <location>
        <begin position="31"/>
        <end position="40"/>
    </location>
</feature>
<comment type="caution">
    <text evidence="2">The sequence shown here is derived from an EMBL/GenBank/DDBJ whole genome shotgun (WGS) entry which is preliminary data.</text>
</comment>
<protein>
    <submittedName>
        <fullName evidence="2">Uncharacterized protein</fullName>
    </submittedName>
</protein>
<evidence type="ECO:0000313" key="3">
    <source>
        <dbReference type="Proteomes" id="UP000276133"/>
    </source>
</evidence>
<feature type="region of interest" description="Disordered" evidence="1">
    <location>
        <begin position="27"/>
        <end position="50"/>
    </location>
</feature>
<sequence>MQFDHILLIQSSNLIRYSNQELNRGFGFQSNKKEKNDNDAKSGGNKTKFSNASVKTCNISSSLEPENEANRNEANLVDLNYVEQLSGQENDSRNISAIEFGILTNQINDINNNLVKINDDVNSMGSDEIDFPDYEYSYSLLLGSRAAK</sequence>
<proteinExistence type="predicted"/>
<accession>A0A3M7Q4F9</accession>
<dbReference type="EMBL" id="REGN01007490">
    <property type="protein sequence ID" value="RNA06099.1"/>
    <property type="molecule type" value="Genomic_DNA"/>
</dbReference>
<gene>
    <name evidence="2" type="ORF">BpHYR1_007712</name>
</gene>
<reference evidence="2 3" key="1">
    <citation type="journal article" date="2018" name="Sci. Rep.">
        <title>Genomic signatures of local adaptation to the degree of environmental predictability in rotifers.</title>
        <authorList>
            <person name="Franch-Gras L."/>
            <person name="Hahn C."/>
            <person name="Garcia-Roger E.M."/>
            <person name="Carmona M.J."/>
            <person name="Serra M."/>
            <person name="Gomez A."/>
        </authorList>
    </citation>
    <scope>NUCLEOTIDE SEQUENCE [LARGE SCALE GENOMIC DNA]</scope>
    <source>
        <strain evidence="2">HYR1</strain>
    </source>
</reference>
<evidence type="ECO:0000313" key="2">
    <source>
        <dbReference type="EMBL" id="RNA06099.1"/>
    </source>
</evidence>
<name>A0A3M7Q4F9_BRAPC</name>
<organism evidence="2 3">
    <name type="scientific">Brachionus plicatilis</name>
    <name type="common">Marine rotifer</name>
    <name type="synonym">Brachionus muelleri</name>
    <dbReference type="NCBI Taxonomy" id="10195"/>
    <lineage>
        <taxon>Eukaryota</taxon>
        <taxon>Metazoa</taxon>
        <taxon>Spiralia</taxon>
        <taxon>Gnathifera</taxon>
        <taxon>Rotifera</taxon>
        <taxon>Eurotatoria</taxon>
        <taxon>Monogononta</taxon>
        <taxon>Pseudotrocha</taxon>
        <taxon>Ploima</taxon>
        <taxon>Brachionidae</taxon>
        <taxon>Brachionus</taxon>
    </lineage>
</organism>
<dbReference type="Proteomes" id="UP000276133">
    <property type="component" value="Unassembled WGS sequence"/>
</dbReference>
<evidence type="ECO:0000256" key="1">
    <source>
        <dbReference type="SAM" id="MobiDB-lite"/>
    </source>
</evidence>